<evidence type="ECO:0000313" key="1">
    <source>
        <dbReference type="EMBL" id="MBL0408550.1"/>
    </source>
</evidence>
<dbReference type="EMBL" id="JAEQMY010000277">
    <property type="protein sequence ID" value="MBL0408550.1"/>
    <property type="molecule type" value="Genomic_DNA"/>
</dbReference>
<gene>
    <name evidence="1" type="ORF">JKG68_32330</name>
</gene>
<accession>A0A936ZIY2</accession>
<sequence>MTTLDPVLPLMRPTIGYCSSDMNQPVEFALIHAKLFRPFGEGAAIELSQEASRVLRTSLQPDQLIQGLFEKLTIRRHRHTSPWGA</sequence>
<evidence type="ECO:0000313" key="2">
    <source>
        <dbReference type="Proteomes" id="UP000605848"/>
    </source>
</evidence>
<dbReference type="Proteomes" id="UP000605848">
    <property type="component" value="Unassembled WGS sequence"/>
</dbReference>
<comment type="caution">
    <text evidence="1">The sequence shown here is derived from an EMBL/GenBank/DDBJ whole genome shotgun (WGS) entry which is preliminary data.</text>
</comment>
<name>A0A936ZIY2_9HYPH</name>
<dbReference type="RefSeq" id="WP_202066524.1">
    <property type="nucleotide sequence ID" value="NZ_JAEQMY010000277.1"/>
</dbReference>
<dbReference type="AlphaFoldDB" id="A0A936ZIY2"/>
<organism evidence="1 2">
    <name type="scientific">Microvirga aerilata</name>
    <dbReference type="NCBI Taxonomy" id="670292"/>
    <lineage>
        <taxon>Bacteria</taxon>
        <taxon>Pseudomonadati</taxon>
        <taxon>Pseudomonadota</taxon>
        <taxon>Alphaproteobacteria</taxon>
        <taxon>Hyphomicrobiales</taxon>
        <taxon>Methylobacteriaceae</taxon>
        <taxon>Microvirga</taxon>
    </lineage>
</organism>
<keyword evidence="2" id="KW-1185">Reference proteome</keyword>
<protein>
    <submittedName>
        <fullName evidence="1">Uncharacterized protein</fullName>
    </submittedName>
</protein>
<reference evidence="1" key="1">
    <citation type="submission" date="2021-01" db="EMBL/GenBank/DDBJ databases">
        <title>Microvirga sp.</title>
        <authorList>
            <person name="Kim M.K."/>
        </authorList>
    </citation>
    <scope>NUCLEOTIDE SEQUENCE</scope>
    <source>
        <strain evidence="1">5420S-16</strain>
    </source>
</reference>
<proteinExistence type="predicted"/>